<keyword evidence="16" id="KW-1185">Reference proteome</keyword>
<evidence type="ECO:0000256" key="4">
    <source>
        <dbReference type="ARBA" id="ARBA00022737"/>
    </source>
</evidence>
<evidence type="ECO:0000256" key="1">
    <source>
        <dbReference type="ARBA" id="ARBA00004123"/>
    </source>
</evidence>
<feature type="coiled-coil region" evidence="12">
    <location>
        <begin position="41"/>
        <end position="68"/>
    </location>
</feature>
<evidence type="ECO:0000313" key="15">
    <source>
        <dbReference type="Ensembl" id="ENSHHUP00000007990.1"/>
    </source>
</evidence>
<dbReference type="FunFam" id="3.30.160.60:FF:001156">
    <property type="entry name" value="Zinc finger protein 407"/>
    <property type="match status" value="1"/>
</dbReference>
<dbReference type="SMART" id="SM00355">
    <property type="entry name" value="ZnF_C2H2"/>
    <property type="match status" value="2"/>
</dbReference>
<dbReference type="GO" id="GO:0008270">
    <property type="term" value="F:zinc ion binding"/>
    <property type="evidence" value="ECO:0007669"/>
    <property type="project" value="UniProtKB-KW"/>
</dbReference>
<dbReference type="FunFam" id="3.30.160.60:FF:000706">
    <property type="entry name" value="Zinc finger protein"/>
    <property type="match status" value="1"/>
</dbReference>
<feature type="compositionally biased region" description="Basic and acidic residues" evidence="13">
    <location>
        <begin position="131"/>
        <end position="146"/>
    </location>
</feature>
<dbReference type="PANTHER" id="PTHR16515">
    <property type="entry name" value="PR DOMAIN ZINC FINGER PROTEIN"/>
    <property type="match status" value="1"/>
</dbReference>
<dbReference type="AlphaFoldDB" id="A0A4W5KBU3"/>
<dbReference type="Ensembl" id="ENSHHUT00000008231.1">
    <property type="protein sequence ID" value="ENSHHUP00000007990.1"/>
    <property type="gene ID" value="ENSHHUG00000004908.1"/>
</dbReference>
<evidence type="ECO:0000256" key="7">
    <source>
        <dbReference type="ARBA" id="ARBA00023015"/>
    </source>
</evidence>
<keyword evidence="10" id="KW-0539">Nucleus</keyword>
<evidence type="ECO:0000256" key="12">
    <source>
        <dbReference type="SAM" id="Coils"/>
    </source>
</evidence>
<evidence type="ECO:0000256" key="10">
    <source>
        <dbReference type="ARBA" id="ARBA00023242"/>
    </source>
</evidence>
<evidence type="ECO:0000256" key="3">
    <source>
        <dbReference type="ARBA" id="ARBA00022723"/>
    </source>
</evidence>
<keyword evidence="5 11" id="KW-0863">Zinc-finger</keyword>
<keyword evidence="6" id="KW-0862">Zinc</keyword>
<organism evidence="15 16">
    <name type="scientific">Hucho hucho</name>
    <name type="common">huchen</name>
    <dbReference type="NCBI Taxonomy" id="62062"/>
    <lineage>
        <taxon>Eukaryota</taxon>
        <taxon>Metazoa</taxon>
        <taxon>Chordata</taxon>
        <taxon>Craniata</taxon>
        <taxon>Vertebrata</taxon>
        <taxon>Euteleostomi</taxon>
        <taxon>Actinopterygii</taxon>
        <taxon>Neopterygii</taxon>
        <taxon>Teleostei</taxon>
        <taxon>Protacanthopterygii</taxon>
        <taxon>Salmoniformes</taxon>
        <taxon>Salmonidae</taxon>
        <taxon>Salmoninae</taxon>
        <taxon>Hucho</taxon>
    </lineage>
</organism>
<dbReference type="PROSITE" id="PS00028">
    <property type="entry name" value="ZINC_FINGER_C2H2_1"/>
    <property type="match status" value="2"/>
</dbReference>
<sequence length="617" mass="67676">MANCMVFHTQIASIMEVLANSAVAEISKLVDDDYAVFRLEITQSQKENRTLRRKLQLLELKVARERAERTMRERYRGMARGEGHLTGGHRNVVKPAGHNGWRNDQPIAIDEGSGPSTQHVIVIEPAGPGVKQERSVGEEDPRHSRDIQTGAPPEATEDLTAAAPQPRTRRSITEEEEGPEVLLVKEEGCEEGLGNPEGTMVMEDNQTTPPPEPTEEPAEQHRTTHSLTESVDIEDGKPDLLIVKVETIEDEPESIDLLNGLKVGEQGGWLEPNKGDWAAILDSQMGAAKGPGDDITEQGEIVESAVHEDLLMSGVADRRDWTSAAAGHKPWPRIRTLDQEPSLFLPKSQLGPNHEGQRLHHHTEHNQWIGGLNNLSPGGHQRDRGSSQGSSLQPRPFSSQSQCRDEAGPGADRDRPSCSYDTNTTVSMMKRSGHLGLQPSQRVVGDAPGGSLSGSLSSSGSRLMPADWVHRRPGSGPGASLPQLPHSYPSNTDRVRMDVHHEKYLAYNTAHNPNNTQTIARGQGGSSKTNQLRVVAPASTSSGVIGSQRVRPSIRTDADKPYACLTCGKRFAEANYVKKHQTVHTKEKPFKCKLCYKSFSFQNNLIRHRSVHNGKKS</sequence>
<evidence type="ECO:0000313" key="16">
    <source>
        <dbReference type="Proteomes" id="UP000314982"/>
    </source>
</evidence>
<dbReference type="GO" id="GO:0005634">
    <property type="term" value="C:nucleus"/>
    <property type="evidence" value="ECO:0007669"/>
    <property type="project" value="UniProtKB-SubCell"/>
</dbReference>
<dbReference type="GeneTree" id="ENSGT01150000287027"/>
<proteinExistence type="inferred from homology"/>
<feature type="compositionally biased region" description="Basic and acidic residues" evidence="13">
    <location>
        <begin position="403"/>
        <end position="416"/>
    </location>
</feature>
<feature type="region of interest" description="Disordered" evidence="13">
    <location>
        <begin position="368"/>
        <end position="424"/>
    </location>
</feature>
<evidence type="ECO:0000259" key="14">
    <source>
        <dbReference type="PROSITE" id="PS50157"/>
    </source>
</evidence>
<dbReference type="InterPro" id="IPR013087">
    <property type="entry name" value="Znf_C2H2_type"/>
</dbReference>
<name>A0A4W5KBU3_9TELE</name>
<reference evidence="15" key="3">
    <citation type="submission" date="2025-09" db="UniProtKB">
        <authorList>
            <consortium name="Ensembl"/>
        </authorList>
    </citation>
    <scope>IDENTIFICATION</scope>
</reference>
<evidence type="ECO:0000256" key="11">
    <source>
        <dbReference type="PROSITE-ProRule" id="PRU00042"/>
    </source>
</evidence>
<evidence type="ECO:0000256" key="6">
    <source>
        <dbReference type="ARBA" id="ARBA00022833"/>
    </source>
</evidence>
<evidence type="ECO:0000256" key="2">
    <source>
        <dbReference type="ARBA" id="ARBA00006991"/>
    </source>
</evidence>
<dbReference type="Gene3D" id="3.30.160.60">
    <property type="entry name" value="Classic Zinc Finger"/>
    <property type="match status" value="2"/>
</dbReference>
<dbReference type="Pfam" id="PF00096">
    <property type="entry name" value="zf-C2H2"/>
    <property type="match status" value="1"/>
</dbReference>
<feature type="compositionally biased region" description="Polar residues" evidence="13">
    <location>
        <begin position="386"/>
        <end position="402"/>
    </location>
</feature>
<keyword evidence="9" id="KW-0804">Transcription</keyword>
<evidence type="ECO:0000256" key="8">
    <source>
        <dbReference type="ARBA" id="ARBA00023125"/>
    </source>
</evidence>
<keyword evidence="4" id="KW-0677">Repeat</keyword>
<evidence type="ECO:0000256" key="9">
    <source>
        <dbReference type="ARBA" id="ARBA00023163"/>
    </source>
</evidence>
<reference evidence="16" key="1">
    <citation type="submission" date="2018-06" db="EMBL/GenBank/DDBJ databases">
        <title>Genome assembly of Danube salmon.</title>
        <authorList>
            <person name="Macqueen D.J."/>
            <person name="Gundappa M.K."/>
        </authorList>
    </citation>
    <scope>NUCLEOTIDE SEQUENCE [LARGE SCALE GENOMIC DNA]</scope>
</reference>
<feature type="domain" description="C2H2-type" evidence="14">
    <location>
        <begin position="590"/>
        <end position="617"/>
    </location>
</feature>
<dbReference type="PANTHER" id="PTHR16515:SF58">
    <property type="entry name" value="ZINC FINGER PROTEIN 22"/>
    <property type="match status" value="1"/>
</dbReference>
<dbReference type="GO" id="GO:0003677">
    <property type="term" value="F:DNA binding"/>
    <property type="evidence" value="ECO:0007669"/>
    <property type="project" value="UniProtKB-KW"/>
</dbReference>
<keyword evidence="8" id="KW-0238">DNA-binding</keyword>
<dbReference type="Proteomes" id="UP000314982">
    <property type="component" value="Unassembled WGS sequence"/>
</dbReference>
<feature type="region of interest" description="Disordered" evidence="13">
    <location>
        <begin position="439"/>
        <end position="462"/>
    </location>
</feature>
<dbReference type="InterPro" id="IPR036236">
    <property type="entry name" value="Znf_C2H2_sf"/>
</dbReference>
<feature type="domain" description="C2H2-type" evidence="14">
    <location>
        <begin position="562"/>
        <end position="589"/>
    </location>
</feature>
<accession>A0A4W5KBU3</accession>
<evidence type="ECO:0000256" key="13">
    <source>
        <dbReference type="SAM" id="MobiDB-lite"/>
    </source>
</evidence>
<feature type="region of interest" description="Disordered" evidence="13">
    <location>
        <begin position="124"/>
        <end position="227"/>
    </location>
</feature>
<dbReference type="InterPro" id="IPR050331">
    <property type="entry name" value="Zinc_finger"/>
</dbReference>
<protein>
    <recommendedName>
        <fullName evidence="14">C2H2-type domain-containing protein</fullName>
    </recommendedName>
</protein>
<keyword evidence="12" id="KW-0175">Coiled coil</keyword>
<dbReference type="PROSITE" id="PS50157">
    <property type="entry name" value="ZINC_FINGER_C2H2_2"/>
    <property type="match status" value="2"/>
</dbReference>
<keyword evidence="3" id="KW-0479">Metal-binding</keyword>
<dbReference type="GO" id="GO:0010468">
    <property type="term" value="P:regulation of gene expression"/>
    <property type="evidence" value="ECO:0007669"/>
    <property type="project" value="TreeGrafter"/>
</dbReference>
<reference evidence="15" key="2">
    <citation type="submission" date="2025-08" db="UniProtKB">
        <authorList>
            <consortium name="Ensembl"/>
        </authorList>
    </citation>
    <scope>IDENTIFICATION</scope>
</reference>
<dbReference type="SUPFAM" id="SSF57667">
    <property type="entry name" value="beta-beta-alpha zinc fingers"/>
    <property type="match status" value="1"/>
</dbReference>
<comment type="subcellular location">
    <subcellularLocation>
        <location evidence="1">Nucleus</location>
    </subcellularLocation>
</comment>
<evidence type="ECO:0000256" key="5">
    <source>
        <dbReference type="ARBA" id="ARBA00022771"/>
    </source>
</evidence>
<comment type="similarity">
    <text evidence="2">Belongs to the krueppel C2H2-type zinc-finger protein family.</text>
</comment>
<keyword evidence="7" id="KW-0805">Transcription regulation</keyword>